<comment type="caution">
    <text evidence="1">The sequence shown here is derived from an EMBL/GenBank/DDBJ whole genome shotgun (WGS) entry which is preliminary data.</text>
</comment>
<proteinExistence type="predicted"/>
<evidence type="ECO:0000313" key="2">
    <source>
        <dbReference type="Proteomes" id="UP000309997"/>
    </source>
</evidence>
<reference evidence="1 2" key="1">
    <citation type="journal article" date="2024" name="Plant Biotechnol. J.">
        <title>Genome and CRISPR/Cas9 system of a widespread forest tree (Populus alba) in the world.</title>
        <authorList>
            <person name="Liu Y.J."/>
            <person name="Jiang P.F."/>
            <person name="Han X.M."/>
            <person name="Li X.Y."/>
            <person name="Wang H.M."/>
            <person name="Wang Y.J."/>
            <person name="Wang X.X."/>
            <person name="Zeng Q.Y."/>
        </authorList>
    </citation>
    <scope>NUCLEOTIDE SEQUENCE [LARGE SCALE GENOMIC DNA]</scope>
    <source>
        <strain evidence="2">cv. PAL-ZL1</strain>
    </source>
</reference>
<name>A0ACC4B392_POPAL</name>
<evidence type="ECO:0000313" key="1">
    <source>
        <dbReference type="EMBL" id="KAL3572437.1"/>
    </source>
</evidence>
<protein>
    <submittedName>
        <fullName evidence="1">Uncharacterized protein</fullName>
    </submittedName>
</protein>
<accession>A0ACC4B392</accession>
<sequence>MDVLNVLIQEKPVVIFSKSSCCMSHSVETLIRGFGANPTVYNLDRIPNGQQIERALMQLGFRQSVPAVFIGQQLVGNERNVMSLHLQNQLVPLLIQAALPPKDAYSTIKSMYERQMRAKNSWSRLMILIFLIEHNAPRSDIPAILICLLLNKAENGRQLQPGYPFDLDLVEDQTQFSSYKLSPIKHPFFSQVLPQLSYSSMELAMPAAFNLNSFLVVEPNPYVLDLFWFQ</sequence>
<dbReference type="EMBL" id="RCHU02000014">
    <property type="protein sequence ID" value="KAL3572437.1"/>
    <property type="molecule type" value="Genomic_DNA"/>
</dbReference>
<keyword evidence="2" id="KW-1185">Reference proteome</keyword>
<dbReference type="Proteomes" id="UP000309997">
    <property type="component" value="Unassembled WGS sequence"/>
</dbReference>
<organism evidence="1 2">
    <name type="scientific">Populus alba</name>
    <name type="common">White poplar</name>
    <dbReference type="NCBI Taxonomy" id="43335"/>
    <lineage>
        <taxon>Eukaryota</taxon>
        <taxon>Viridiplantae</taxon>
        <taxon>Streptophyta</taxon>
        <taxon>Embryophyta</taxon>
        <taxon>Tracheophyta</taxon>
        <taxon>Spermatophyta</taxon>
        <taxon>Magnoliopsida</taxon>
        <taxon>eudicotyledons</taxon>
        <taxon>Gunneridae</taxon>
        <taxon>Pentapetalae</taxon>
        <taxon>rosids</taxon>
        <taxon>fabids</taxon>
        <taxon>Malpighiales</taxon>
        <taxon>Salicaceae</taxon>
        <taxon>Saliceae</taxon>
        <taxon>Populus</taxon>
    </lineage>
</organism>
<gene>
    <name evidence="1" type="ORF">D5086_026341</name>
</gene>